<proteinExistence type="predicted"/>
<dbReference type="Gene3D" id="2.20.70.10">
    <property type="match status" value="1"/>
</dbReference>
<feature type="domain" description="WW" evidence="1">
    <location>
        <begin position="46"/>
        <end position="69"/>
    </location>
</feature>
<dbReference type="AlphaFoldDB" id="A0A061RQY2"/>
<dbReference type="InterPro" id="IPR001202">
    <property type="entry name" value="WW_dom"/>
</dbReference>
<sequence length="69" mass="8045">AMEEEGQNHDKDREVYTVETAALELGIDLDRDRDVVDVAEDLARPESLPTGWQAFLDKVSKRRFYYNKE</sequence>
<accession>A0A061RQY2</accession>
<feature type="non-terminal residue" evidence="2">
    <location>
        <position position="1"/>
    </location>
</feature>
<evidence type="ECO:0000259" key="1">
    <source>
        <dbReference type="PROSITE" id="PS50020"/>
    </source>
</evidence>
<protein>
    <recommendedName>
        <fullName evidence="1">WW domain-containing protein</fullName>
    </recommendedName>
</protein>
<organism evidence="2">
    <name type="scientific">Tetraselmis sp. GSL018</name>
    <dbReference type="NCBI Taxonomy" id="582737"/>
    <lineage>
        <taxon>Eukaryota</taxon>
        <taxon>Viridiplantae</taxon>
        <taxon>Chlorophyta</taxon>
        <taxon>core chlorophytes</taxon>
        <taxon>Chlorodendrophyceae</taxon>
        <taxon>Chlorodendrales</taxon>
        <taxon>Chlorodendraceae</taxon>
        <taxon>Tetraselmis</taxon>
    </lineage>
</organism>
<feature type="non-terminal residue" evidence="2">
    <location>
        <position position="69"/>
    </location>
</feature>
<name>A0A061RQY2_9CHLO</name>
<evidence type="ECO:0000313" key="2">
    <source>
        <dbReference type="EMBL" id="JAC73164.1"/>
    </source>
</evidence>
<dbReference type="EMBL" id="GBEZ01012756">
    <property type="protein sequence ID" value="JAC73164.1"/>
    <property type="molecule type" value="Transcribed_RNA"/>
</dbReference>
<gene>
    <name evidence="2" type="ORF">TSPGSL018_29566</name>
</gene>
<dbReference type="PROSITE" id="PS50020">
    <property type="entry name" value="WW_DOMAIN_2"/>
    <property type="match status" value="1"/>
</dbReference>
<reference evidence="2" key="1">
    <citation type="submission" date="2014-05" db="EMBL/GenBank/DDBJ databases">
        <title>The transcriptome of the halophilic microalga Tetraselmis sp. GSL018 isolated from the Great Salt Lake, Utah.</title>
        <authorList>
            <person name="Jinkerson R.E."/>
            <person name="D'Adamo S."/>
            <person name="Posewitz M.C."/>
        </authorList>
    </citation>
    <scope>NUCLEOTIDE SEQUENCE</scope>
    <source>
        <strain evidence="2">GSL018</strain>
    </source>
</reference>